<dbReference type="GO" id="GO:0008270">
    <property type="term" value="F:zinc ion binding"/>
    <property type="evidence" value="ECO:0007669"/>
    <property type="project" value="UniProtKB-KW"/>
</dbReference>
<keyword evidence="6" id="KW-1185">Reference proteome</keyword>
<dbReference type="AlphaFoldDB" id="A0A4Y2V7S3"/>
<keyword evidence="2" id="KW-0862">Zinc</keyword>
<dbReference type="EMBL" id="BGPR01044535">
    <property type="protein sequence ID" value="GBO21323.1"/>
    <property type="molecule type" value="Genomic_DNA"/>
</dbReference>
<dbReference type="InterPro" id="IPR001841">
    <property type="entry name" value="Znf_RING"/>
</dbReference>
<protein>
    <recommendedName>
        <fullName evidence="4">RING-type domain-containing protein</fullName>
    </recommendedName>
</protein>
<proteinExistence type="predicted"/>
<evidence type="ECO:0000256" key="1">
    <source>
        <dbReference type="ARBA" id="ARBA00022771"/>
    </source>
</evidence>
<comment type="caution">
    <text evidence="5">The sequence shown here is derived from an EMBL/GenBank/DDBJ whole genome shotgun (WGS) entry which is preliminary data.</text>
</comment>
<dbReference type="PROSITE" id="PS50089">
    <property type="entry name" value="ZF_RING_2"/>
    <property type="match status" value="1"/>
</dbReference>
<accession>A0A4Y2V7S3</accession>
<dbReference type="InterPro" id="IPR013083">
    <property type="entry name" value="Znf_RING/FYVE/PHD"/>
</dbReference>
<evidence type="ECO:0000313" key="6">
    <source>
        <dbReference type="Proteomes" id="UP000499080"/>
    </source>
</evidence>
<dbReference type="OrthoDB" id="8062037at2759"/>
<evidence type="ECO:0000256" key="3">
    <source>
        <dbReference type="PROSITE-ProRule" id="PRU00175"/>
    </source>
</evidence>
<dbReference type="Gene3D" id="3.30.40.10">
    <property type="entry name" value="Zinc/RING finger domain, C3HC4 (zinc finger)"/>
    <property type="match status" value="1"/>
</dbReference>
<dbReference type="SUPFAM" id="SSF57850">
    <property type="entry name" value="RING/U-box"/>
    <property type="match status" value="1"/>
</dbReference>
<organism evidence="5 6">
    <name type="scientific">Araneus ventricosus</name>
    <name type="common">Orbweaver spider</name>
    <name type="synonym">Epeira ventricosa</name>
    <dbReference type="NCBI Taxonomy" id="182803"/>
    <lineage>
        <taxon>Eukaryota</taxon>
        <taxon>Metazoa</taxon>
        <taxon>Ecdysozoa</taxon>
        <taxon>Arthropoda</taxon>
        <taxon>Chelicerata</taxon>
        <taxon>Arachnida</taxon>
        <taxon>Araneae</taxon>
        <taxon>Araneomorphae</taxon>
        <taxon>Entelegynae</taxon>
        <taxon>Araneoidea</taxon>
        <taxon>Araneidae</taxon>
        <taxon>Araneus</taxon>
    </lineage>
</organism>
<keyword evidence="1 3" id="KW-0863">Zinc-finger</keyword>
<evidence type="ECO:0000259" key="4">
    <source>
        <dbReference type="PROSITE" id="PS50089"/>
    </source>
</evidence>
<evidence type="ECO:0000313" key="5">
    <source>
        <dbReference type="EMBL" id="GBO21323.1"/>
    </source>
</evidence>
<dbReference type="Proteomes" id="UP000499080">
    <property type="component" value="Unassembled WGS sequence"/>
</dbReference>
<gene>
    <name evidence="5" type="ORF">AVEN_237939_1</name>
</gene>
<feature type="domain" description="RING-type" evidence="4">
    <location>
        <begin position="27"/>
        <end position="68"/>
    </location>
</feature>
<name>A0A4Y2V7S3_ARAVE</name>
<keyword evidence="1 3" id="KW-0479">Metal-binding</keyword>
<reference evidence="5 6" key="1">
    <citation type="journal article" date="2019" name="Sci. Rep.">
        <title>Orb-weaving spider Araneus ventricosus genome elucidates the spidroin gene catalogue.</title>
        <authorList>
            <person name="Kono N."/>
            <person name="Nakamura H."/>
            <person name="Ohtoshi R."/>
            <person name="Moran D.A.P."/>
            <person name="Shinohara A."/>
            <person name="Yoshida Y."/>
            <person name="Fujiwara M."/>
            <person name="Mori M."/>
            <person name="Tomita M."/>
            <person name="Arakawa K."/>
        </authorList>
    </citation>
    <scope>NUCLEOTIDE SEQUENCE [LARGE SCALE GENOMIC DNA]</scope>
</reference>
<sequence>MGCPNRAESEFDAEPSVEVMEEFHTYCGYCGYSIRQEEEMYALECGCSFHLLCMLDVLRVCEDCPECEERIEEIDREIVRWNYGEIVMAL</sequence>
<evidence type="ECO:0000256" key="2">
    <source>
        <dbReference type="ARBA" id="ARBA00022833"/>
    </source>
</evidence>